<dbReference type="InterPro" id="IPR027275">
    <property type="entry name" value="PRC-brl_dom"/>
</dbReference>
<evidence type="ECO:0000313" key="4">
    <source>
        <dbReference type="Proteomes" id="UP000638981"/>
    </source>
</evidence>
<dbReference type="RefSeq" id="WP_189411192.1">
    <property type="nucleotide sequence ID" value="NZ_BMYJ01000004.1"/>
</dbReference>
<sequence length="164" mass="17129">MKHLMLSTALLAGSTFAVMAQDTTLPAETAPEIVAPDAGTGDVAVAPEVMPEATEEAPAVADATPVEDYEAVDTAALTSEELTGARVYDANDEWIGEVSELVLTDEGQIANAVVDVGGFLGIGEKPVALELGEMNIVRDADGSELRIEVAMTKEQLEALPRFEG</sequence>
<accession>A0A918WK08</accession>
<evidence type="ECO:0000313" key="3">
    <source>
        <dbReference type="EMBL" id="GHC54602.1"/>
    </source>
</evidence>
<dbReference type="Pfam" id="PF05239">
    <property type="entry name" value="PRC"/>
    <property type="match status" value="1"/>
</dbReference>
<feature type="domain" description="PRC-barrel" evidence="2">
    <location>
        <begin position="80"/>
        <end position="139"/>
    </location>
</feature>
<evidence type="ECO:0000256" key="1">
    <source>
        <dbReference type="SAM" id="SignalP"/>
    </source>
</evidence>
<dbReference type="Gene3D" id="2.30.30.240">
    <property type="entry name" value="PRC-barrel domain"/>
    <property type="match status" value="1"/>
</dbReference>
<dbReference type="InterPro" id="IPR011033">
    <property type="entry name" value="PRC_barrel-like_sf"/>
</dbReference>
<dbReference type="PANTHER" id="PTHR36505">
    <property type="entry name" value="BLR1072 PROTEIN"/>
    <property type="match status" value="1"/>
</dbReference>
<keyword evidence="1" id="KW-0732">Signal</keyword>
<reference evidence="3" key="1">
    <citation type="journal article" date="2014" name="Int. J. Syst. Evol. Microbiol.">
        <title>Complete genome sequence of Corynebacterium casei LMG S-19264T (=DSM 44701T), isolated from a smear-ripened cheese.</title>
        <authorList>
            <consortium name="US DOE Joint Genome Institute (JGI-PGF)"/>
            <person name="Walter F."/>
            <person name="Albersmeier A."/>
            <person name="Kalinowski J."/>
            <person name="Ruckert C."/>
        </authorList>
    </citation>
    <scope>NUCLEOTIDE SEQUENCE</scope>
    <source>
        <strain evidence="3">KCTC 23310</strain>
    </source>
</reference>
<dbReference type="SUPFAM" id="SSF50346">
    <property type="entry name" value="PRC-barrel domain"/>
    <property type="match status" value="1"/>
</dbReference>
<evidence type="ECO:0000259" key="2">
    <source>
        <dbReference type="Pfam" id="PF05239"/>
    </source>
</evidence>
<reference evidence="3" key="2">
    <citation type="submission" date="2020-09" db="EMBL/GenBank/DDBJ databases">
        <authorList>
            <person name="Sun Q."/>
            <person name="Kim S."/>
        </authorList>
    </citation>
    <scope>NUCLEOTIDE SEQUENCE</scope>
    <source>
        <strain evidence="3">KCTC 23310</strain>
    </source>
</reference>
<organism evidence="3 4">
    <name type="scientific">Neogemmobacter tilapiae</name>
    <dbReference type="NCBI Taxonomy" id="875041"/>
    <lineage>
        <taxon>Bacteria</taxon>
        <taxon>Pseudomonadati</taxon>
        <taxon>Pseudomonadota</taxon>
        <taxon>Alphaproteobacteria</taxon>
        <taxon>Rhodobacterales</taxon>
        <taxon>Paracoccaceae</taxon>
        <taxon>Neogemmobacter</taxon>
    </lineage>
</organism>
<keyword evidence="4" id="KW-1185">Reference proteome</keyword>
<feature type="signal peptide" evidence="1">
    <location>
        <begin position="1"/>
        <end position="20"/>
    </location>
</feature>
<gene>
    <name evidence="3" type="ORF">GCM10007315_16930</name>
</gene>
<protein>
    <submittedName>
        <fullName evidence="3">Photosystem reaction center subunit H</fullName>
    </submittedName>
</protein>
<dbReference type="PANTHER" id="PTHR36505:SF1">
    <property type="entry name" value="BLR1072 PROTEIN"/>
    <property type="match status" value="1"/>
</dbReference>
<name>A0A918WK08_9RHOB</name>
<proteinExistence type="predicted"/>
<dbReference type="Proteomes" id="UP000638981">
    <property type="component" value="Unassembled WGS sequence"/>
</dbReference>
<feature type="chain" id="PRO_5037434309" evidence="1">
    <location>
        <begin position="21"/>
        <end position="164"/>
    </location>
</feature>
<dbReference type="EMBL" id="BMYJ01000004">
    <property type="protein sequence ID" value="GHC54602.1"/>
    <property type="molecule type" value="Genomic_DNA"/>
</dbReference>
<dbReference type="AlphaFoldDB" id="A0A918WK08"/>
<comment type="caution">
    <text evidence="3">The sequence shown here is derived from an EMBL/GenBank/DDBJ whole genome shotgun (WGS) entry which is preliminary data.</text>
</comment>